<keyword evidence="3" id="KW-1185">Reference proteome</keyword>
<name>A0A087TS53_STEMI</name>
<dbReference type="EMBL" id="KK116500">
    <property type="protein sequence ID" value="KFM67942.1"/>
    <property type="molecule type" value="Genomic_DNA"/>
</dbReference>
<feature type="non-terminal residue" evidence="2">
    <location>
        <position position="130"/>
    </location>
</feature>
<evidence type="ECO:0000313" key="2">
    <source>
        <dbReference type="EMBL" id="KFM67942.1"/>
    </source>
</evidence>
<accession>A0A087TS53</accession>
<dbReference type="OrthoDB" id="8881252at2759"/>
<sequence length="130" mass="14722">MEDYRCSYEMPEDEDFKTDDIEKSQISELHNTPTLYSNTHTSTTTNSTKKHEHIFTAATRTLEAIFAVLKSKQNIPNPLSQFGAFISCELGQICDPQLLTNTNFKISQIITDAQTEQNELDSLNVTKNTT</sequence>
<dbReference type="AlphaFoldDB" id="A0A087TS53"/>
<dbReference type="Proteomes" id="UP000054359">
    <property type="component" value="Unassembled WGS sequence"/>
</dbReference>
<evidence type="ECO:0000313" key="3">
    <source>
        <dbReference type="Proteomes" id="UP000054359"/>
    </source>
</evidence>
<feature type="region of interest" description="Disordered" evidence="1">
    <location>
        <begin position="29"/>
        <end position="50"/>
    </location>
</feature>
<protein>
    <submittedName>
        <fullName evidence="2">Uncharacterized protein</fullName>
    </submittedName>
</protein>
<organism evidence="2 3">
    <name type="scientific">Stegodyphus mimosarum</name>
    <name type="common">African social velvet spider</name>
    <dbReference type="NCBI Taxonomy" id="407821"/>
    <lineage>
        <taxon>Eukaryota</taxon>
        <taxon>Metazoa</taxon>
        <taxon>Ecdysozoa</taxon>
        <taxon>Arthropoda</taxon>
        <taxon>Chelicerata</taxon>
        <taxon>Arachnida</taxon>
        <taxon>Araneae</taxon>
        <taxon>Araneomorphae</taxon>
        <taxon>Entelegynae</taxon>
        <taxon>Eresoidea</taxon>
        <taxon>Eresidae</taxon>
        <taxon>Stegodyphus</taxon>
    </lineage>
</organism>
<reference evidence="2 3" key="1">
    <citation type="submission" date="2013-11" db="EMBL/GenBank/DDBJ databases">
        <title>Genome sequencing of Stegodyphus mimosarum.</title>
        <authorList>
            <person name="Bechsgaard J."/>
        </authorList>
    </citation>
    <scope>NUCLEOTIDE SEQUENCE [LARGE SCALE GENOMIC DNA]</scope>
</reference>
<gene>
    <name evidence="2" type="ORF">X975_05980</name>
</gene>
<feature type="compositionally biased region" description="Low complexity" evidence="1">
    <location>
        <begin position="38"/>
        <end position="47"/>
    </location>
</feature>
<evidence type="ECO:0000256" key="1">
    <source>
        <dbReference type="SAM" id="MobiDB-lite"/>
    </source>
</evidence>
<proteinExistence type="predicted"/>